<feature type="binding site" evidence="6">
    <location>
        <begin position="176"/>
        <end position="183"/>
    </location>
    <ligand>
        <name>ATP</name>
        <dbReference type="ChEBI" id="CHEBI:30616"/>
    </ligand>
</feature>
<feature type="region of interest" description="Actin-binding" evidence="6">
    <location>
        <begin position="640"/>
        <end position="662"/>
    </location>
</feature>
<dbReference type="PRINTS" id="PR00193">
    <property type="entry name" value="MYOSINHEAVY"/>
</dbReference>
<dbReference type="SUPFAM" id="SSF52540">
    <property type="entry name" value="P-loop containing nucleoside triphosphate hydrolases"/>
    <property type="match status" value="1"/>
</dbReference>
<evidence type="ECO:0000256" key="5">
    <source>
        <dbReference type="ARBA" id="ARBA00023203"/>
    </source>
</evidence>
<feature type="region of interest" description="Disordered" evidence="7">
    <location>
        <begin position="1242"/>
        <end position="1306"/>
    </location>
</feature>
<dbReference type="EMBL" id="GG738852">
    <property type="protein sequence ID" value="EFC48154.1"/>
    <property type="molecule type" value="Genomic_DNA"/>
</dbReference>
<dbReference type="VEuPathDB" id="AmoebaDB:NAEGRDRAFT_63897"/>
<dbReference type="GO" id="GO:0016459">
    <property type="term" value="C:myosin complex"/>
    <property type="evidence" value="ECO:0007669"/>
    <property type="project" value="UniProtKB-KW"/>
</dbReference>
<keyword evidence="10" id="KW-1185">Reference proteome</keyword>
<dbReference type="Gene3D" id="1.10.10.820">
    <property type="match status" value="1"/>
</dbReference>
<dbReference type="GO" id="GO:0007015">
    <property type="term" value="P:actin filament organization"/>
    <property type="evidence" value="ECO:0007669"/>
    <property type="project" value="TreeGrafter"/>
</dbReference>
<dbReference type="FunCoup" id="D2V4T1">
    <property type="interactions" value="73"/>
</dbReference>
<evidence type="ECO:0000313" key="10">
    <source>
        <dbReference type="Proteomes" id="UP000006671"/>
    </source>
</evidence>
<evidence type="ECO:0000256" key="2">
    <source>
        <dbReference type="ARBA" id="ARBA00022840"/>
    </source>
</evidence>
<dbReference type="eggNOG" id="KOG0160">
    <property type="taxonomic scope" value="Eukaryota"/>
</dbReference>
<dbReference type="RefSeq" id="XP_002680898.1">
    <property type="nucleotide sequence ID" value="XM_002680852.1"/>
</dbReference>
<gene>
    <name evidence="9" type="ORF">NAEGRDRAFT_63897</name>
</gene>
<name>D2V4T1_NAEGR</name>
<reference evidence="9 10" key="1">
    <citation type="journal article" date="2010" name="Cell">
        <title>The genome of Naegleria gruberi illuminates early eukaryotic versatility.</title>
        <authorList>
            <person name="Fritz-Laylin L.K."/>
            <person name="Prochnik S.E."/>
            <person name="Ginger M.L."/>
            <person name="Dacks J.B."/>
            <person name="Carpenter M.L."/>
            <person name="Field M.C."/>
            <person name="Kuo A."/>
            <person name="Paredez A."/>
            <person name="Chapman J."/>
            <person name="Pham J."/>
            <person name="Shu S."/>
            <person name="Neupane R."/>
            <person name="Cipriano M."/>
            <person name="Mancuso J."/>
            <person name="Tu H."/>
            <person name="Salamov A."/>
            <person name="Lindquist E."/>
            <person name="Shapiro H."/>
            <person name="Lucas S."/>
            <person name="Grigoriev I.V."/>
            <person name="Cande W.Z."/>
            <person name="Fulton C."/>
            <person name="Rokhsar D.S."/>
            <person name="Dawson S.C."/>
        </authorList>
    </citation>
    <scope>NUCLEOTIDE SEQUENCE [LARGE SCALE GENOMIC DNA]</scope>
    <source>
        <strain evidence="9 10">NEG-M</strain>
    </source>
</reference>
<sequence>MPPRASTLVAKPAAAKSTSWEKGAKVLFNHPVHSWVIGNIKDIDEKKQTNKIPTPYLCSSQGVEDAWVTESDLNMYKEDILTAVNDDLLDLIELNESSLLYCVQNRFKEDKIYTFIGGLIISLNPFKWTIPYCKDEFMINYVERKKGLNPHCWQIADRAYRAMKGGEGNQTLLISGESGAGKTEACKSVIKYLCKLSSTMTNDPNVKSVADGMSSKIQQASPILEAFGNAKTKNNDNSSRFGKFIKLQFDSHGIIKGAVTENYLLEKSRLMKQGPNERSYHIFYQMLAGMDEAKKKELFLTKAQDYDSIMKGNCFKVDTIDDVSDFHAMVNAFKVIGFEDEIRDTVFKVCAAILHLQNIKFVKIPNEDTGSTLENDEPLKKACTLLQIEPAALKKALTVKTYAVMAKIFESPLTPEAASDSRDALSKNLYSNMFDWLVAKINDNTNSNDYTSFIGLLDIFGFEKFEFNTFEQFCINFANEALQAHYNSYTFKRDKKECENEGIDVTEVTFKDNQPCLDMIQGSKSGILKVLDDQSALQSATDQKFFEMITQTYKSHEYFIHAPLWKEEFAVKHYAGEVKYNIKDWIEKNKDILRDDIIDIISQSKIEFVAKTICPEKKDFTSNKKDKKPSTVTGSFKKQLIELLDLINSTSPHWIRTIKPHPAKKPGLFSNAEVVKQLNSSGVLETIRIRKEGYSVRIPHELFFNKYNVIIGEGSSTDFKSSSEKIISSLSLGKDKVQVGKTKVFLKSDTYKMLESARNKKLEKYIIKMQRVGRGFLGRCVARKIREQIRIKKEKEEYEKNKEIFERILQDKKEREKIEQEKREKEEKERREREEKEREERERIEKLRVEQEKIEREKREAKELEKRKLEILKAKQKERMLELQRIEREKLEKERAEKEQQEKERIKMEEERKALLKEELERRKASLIERENQRLAVEKQQRIQERREQMEARRREKERVELEAEKRKQSAVEKLDLEKKSKQQKDQDLLRVAETARIKLEQERLDWEKKQWESIMQEILREEQQKLFKKELEKQKLRKVEESEKVKQQQHLKKAVLMYDREKKAIARKALIRAEKDDMIQCKKEYLEQQKRKLLQKKQEEEVQVIEKQAHLQWEVDKEKRREEIRKTLLQKIRNEKSREIWREVDNEKKERSKRLEYERQMWEMERQLQIESEDLNKKFQNTKLEQKAQLQQDYLVNKKEQEEYEYQLQKLKQKITGVFSAGPMNVSSSSMDMSKSLVDGIPVMSPRSPGLNTSSLTASPLDNISFSRDTPSPIQKARPMSSQTPGSASNNNRIPVKKGLFSKLY</sequence>
<evidence type="ECO:0000313" key="9">
    <source>
        <dbReference type="EMBL" id="EFC48154.1"/>
    </source>
</evidence>
<feature type="compositionally biased region" description="Polar residues" evidence="7">
    <location>
        <begin position="1251"/>
        <end position="1274"/>
    </location>
</feature>
<dbReference type="PROSITE" id="PS50096">
    <property type="entry name" value="IQ"/>
    <property type="match status" value="1"/>
</dbReference>
<keyword evidence="2 6" id="KW-0067">ATP-binding</keyword>
<dbReference type="GeneID" id="8849603"/>
<feature type="region of interest" description="Disordered" evidence="7">
    <location>
        <begin position="939"/>
        <end position="986"/>
    </location>
</feature>
<dbReference type="CDD" id="cd00124">
    <property type="entry name" value="MYSc"/>
    <property type="match status" value="1"/>
</dbReference>
<evidence type="ECO:0000256" key="3">
    <source>
        <dbReference type="ARBA" id="ARBA00023123"/>
    </source>
</evidence>
<evidence type="ECO:0000256" key="7">
    <source>
        <dbReference type="SAM" id="MobiDB-lite"/>
    </source>
</evidence>
<dbReference type="KEGG" id="ngr:NAEGRDRAFT_63897"/>
<accession>D2V4T1</accession>
<dbReference type="FunFam" id="1.10.10.820:FF:000001">
    <property type="entry name" value="Myosin heavy chain"/>
    <property type="match status" value="1"/>
</dbReference>
<dbReference type="OrthoDB" id="8182952at2759"/>
<protein>
    <submittedName>
        <fullName evidence="9">Myosin</fullName>
    </submittedName>
</protein>
<dbReference type="Gene3D" id="1.20.120.720">
    <property type="entry name" value="Myosin VI head, motor domain, U50 subdomain"/>
    <property type="match status" value="1"/>
</dbReference>
<dbReference type="GO" id="GO:0051015">
    <property type="term" value="F:actin filament binding"/>
    <property type="evidence" value="ECO:0007669"/>
    <property type="project" value="TreeGrafter"/>
</dbReference>
<feature type="compositionally biased region" description="Polar residues" evidence="7">
    <location>
        <begin position="1281"/>
        <end position="1294"/>
    </location>
</feature>
<dbReference type="STRING" id="5762.D2V4T1"/>
<evidence type="ECO:0000259" key="8">
    <source>
        <dbReference type="PROSITE" id="PS51456"/>
    </source>
</evidence>
<dbReference type="GO" id="GO:0005737">
    <property type="term" value="C:cytoplasm"/>
    <property type="evidence" value="ECO:0007669"/>
    <property type="project" value="TreeGrafter"/>
</dbReference>
<keyword evidence="4 6" id="KW-0505">Motor protein</keyword>
<dbReference type="PANTHER" id="PTHR13140">
    <property type="entry name" value="MYOSIN"/>
    <property type="match status" value="1"/>
</dbReference>
<dbReference type="Gene3D" id="1.20.5.4820">
    <property type="match status" value="1"/>
</dbReference>
<feature type="domain" description="Myosin motor" evidence="8">
    <location>
        <begin position="83"/>
        <end position="759"/>
    </location>
</feature>
<proteinExistence type="inferred from homology"/>
<dbReference type="InParanoid" id="D2V4T1"/>
<keyword evidence="1 6" id="KW-0547">Nucleotide-binding</keyword>
<keyword evidence="5 6" id="KW-0009">Actin-binding</keyword>
<keyword evidence="3 6" id="KW-0518">Myosin</keyword>
<evidence type="ECO:0000256" key="6">
    <source>
        <dbReference type="PROSITE-ProRule" id="PRU00782"/>
    </source>
</evidence>
<evidence type="ECO:0000256" key="4">
    <source>
        <dbReference type="ARBA" id="ARBA00023175"/>
    </source>
</evidence>
<dbReference type="Proteomes" id="UP000006671">
    <property type="component" value="Unassembled WGS sequence"/>
</dbReference>
<organism evidence="10">
    <name type="scientific">Naegleria gruberi</name>
    <name type="common">Amoeba</name>
    <dbReference type="NCBI Taxonomy" id="5762"/>
    <lineage>
        <taxon>Eukaryota</taxon>
        <taxon>Discoba</taxon>
        <taxon>Heterolobosea</taxon>
        <taxon>Tetramitia</taxon>
        <taxon>Eutetramitia</taxon>
        <taxon>Vahlkampfiidae</taxon>
        <taxon>Naegleria</taxon>
    </lineage>
</organism>
<dbReference type="PANTHER" id="PTHR13140:SF706">
    <property type="entry name" value="DILUTE CLASS UNCONVENTIONAL MYOSIN, ISOFORM C"/>
    <property type="match status" value="1"/>
</dbReference>
<dbReference type="InterPro" id="IPR001609">
    <property type="entry name" value="Myosin_head_motor_dom-like"/>
</dbReference>
<dbReference type="InterPro" id="IPR036961">
    <property type="entry name" value="Kinesin_motor_dom_sf"/>
</dbReference>
<dbReference type="GO" id="GO:0005524">
    <property type="term" value="F:ATP binding"/>
    <property type="evidence" value="ECO:0007669"/>
    <property type="project" value="UniProtKB-UniRule"/>
</dbReference>
<dbReference type="GO" id="GO:0000146">
    <property type="term" value="F:microfilament motor activity"/>
    <property type="evidence" value="ECO:0007669"/>
    <property type="project" value="TreeGrafter"/>
</dbReference>
<dbReference type="GO" id="GO:0016020">
    <property type="term" value="C:membrane"/>
    <property type="evidence" value="ECO:0007669"/>
    <property type="project" value="TreeGrafter"/>
</dbReference>
<evidence type="ECO:0000256" key="1">
    <source>
        <dbReference type="ARBA" id="ARBA00022741"/>
    </source>
</evidence>
<dbReference type="SMART" id="SM00242">
    <property type="entry name" value="MYSc"/>
    <property type="match status" value="1"/>
</dbReference>
<dbReference type="Gene3D" id="3.40.850.10">
    <property type="entry name" value="Kinesin motor domain"/>
    <property type="match status" value="1"/>
</dbReference>
<dbReference type="PROSITE" id="PS51456">
    <property type="entry name" value="MYOSIN_MOTOR"/>
    <property type="match status" value="1"/>
</dbReference>
<dbReference type="InterPro" id="IPR027417">
    <property type="entry name" value="P-loop_NTPase"/>
</dbReference>
<comment type="similarity">
    <text evidence="6">Belongs to the TRAFAC class myosin-kinesin ATPase superfamily. Myosin family.</text>
</comment>
<dbReference type="Pfam" id="PF00063">
    <property type="entry name" value="Myosin_head"/>
    <property type="match status" value="1"/>
</dbReference>
<dbReference type="Gene3D" id="1.20.58.530">
    <property type="match status" value="1"/>
</dbReference>